<dbReference type="Proteomes" id="UP000235116">
    <property type="component" value="Chromosome"/>
</dbReference>
<keyword evidence="8" id="KW-1185">Reference proteome</keyword>
<evidence type="ECO:0000256" key="4">
    <source>
        <dbReference type="ARBA" id="ARBA00022825"/>
    </source>
</evidence>
<protein>
    <submittedName>
        <fullName evidence="7">2-alkenal reductase</fullName>
    </submittedName>
</protein>
<dbReference type="Pfam" id="PF13365">
    <property type="entry name" value="Trypsin_2"/>
    <property type="match status" value="1"/>
</dbReference>
<evidence type="ECO:0000256" key="3">
    <source>
        <dbReference type="ARBA" id="ARBA00022801"/>
    </source>
</evidence>
<dbReference type="InterPro" id="IPR001940">
    <property type="entry name" value="Peptidase_S1C"/>
</dbReference>
<dbReference type="FunFam" id="2.40.10.10:FF:000001">
    <property type="entry name" value="Periplasmic serine protease DegS"/>
    <property type="match status" value="1"/>
</dbReference>
<keyword evidence="5" id="KW-1133">Transmembrane helix</keyword>
<dbReference type="Gene3D" id="2.30.42.10">
    <property type="match status" value="1"/>
</dbReference>
<comment type="similarity">
    <text evidence="1">Belongs to the peptidase S1C family.</text>
</comment>
<dbReference type="PROSITE" id="PS50106">
    <property type="entry name" value="PDZ"/>
    <property type="match status" value="1"/>
</dbReference>
<name>A0A2K9LP03_9GAMM</name>
<accession>A0A2K9LP03</accession>
<dbReference type="InterPro" id="IPR001478">
    <property type="entry name" value="PDZ"/>
</dbReference>
<evidence type="ECO:0000259" key="6">
    <source>
        <dbReference type="PROSITE" id="PS50106"/>
    </source>
</evidence>
<dbReference type="Gene3D" id="2.40.10.120">
    <property type="match status" value="1"/>
</dbReference>
<keyword evidence="4" id="KW-0720">Serine protease</keyword>
<dbReference type="OrthoDB" id="9758917at2"/>
<dbReference type="RefSeq" id="WP_101895443.1">
    <property type="nucleotide sequence ID" value="NZ_CP022684.1"/>
</dbReference>
<feature type="transmembrane region" description="Helical" evidence="5">
    <location>
        <begin position="7"/>
        <end position="25"/>
    </location>
</feature>
<dbReference type="PANTHER" id="PTHR22939">
    <property type="entry name" value="SERINE PROTEASE FAMILY S1C HTRA-RELATED"/>
    <property type="match status" value="1"/>
</dbReference>
<feature type="domain" description="PDZ" evidence="6">
    <location>
        <begin position="278"/>
        <end position="369"/>
    </location>
</feature>
<keyword evidence="5" id="KW-0812">Transmembrane</keyword>
<dbReference type="GO" id="GO:0004252">
    <property type="term" value="F:serine-type endopeptidase activity"/>
    <property type="evidence" value="ECO:0007669"/>
    <property type="project" value="InterPro"/>
</dbReference>
<organism evidence="7 8">
    <name type="scientific">Ketobacter alkanivorans</name>
    <dbReference type="NCBI Taxonomy" id="1917421"/>
    <lineage>
        <taxon>Bacteria</taxon>
        <taxon>Pseudomonadati</taxon>
        <taxon>Pseudomonadota</taxon>
        <taxon>Gammaproteobacteria</taxon>
        <taxon>Pseudomonadales</taxon>
        <taxon>Ketobacteraceae</taxon>
        <taxon>Ketobacter</taxon>
    </lineage>
</organism>
<evidence type="ECO:0000256" key="2">
    <source>
        <dbReference type="ARBA" id="ARBA00022670"/>
    </source>
</evidence>
<evidence type="ECO:0000256" key="1">
    <source>
        <dbReference type="ARBA" id="ARBA00010541"/>
    </source>
</evidence>
<dbReference type="KEGG" id="kak:Kalk_17275"/>
<evidence type="ECO:0000313" key="7">
    <source>
        <dbReference type="EMBL" id="AUM14068.1"/>
    </source>
</evidence>
<proteinExistence type="inferred from homology"/>
<dbReference type="InterPro" id="IPR036034">
    <property type="entry name" value="PDZ_sf"/>
</dbReference>
<reference evidence="8" key="1">
    <citation type="submission" date="2017-08" db="EMBL/GenBank/DDBJ databases">
        <title>Direct submision.</title>
        <authorList>
            <person name="Kim S.-J."/>
            <person name="Rhee S.-K."/>
        </authorList>
    </citation>
    <scope>NUCLEOTIDE SEQUENCE [LARGE SCALE GENOMIC DNA]</scope>
    <source>
        <strain evidence="8">GI5</strain>
    </source>
</reference>
<dbReference type="EMBL" id="CP022684">
    <property type="protein sequence ID" value="AUM14068.1"/>
    <property type="molecule type" value="Genomic_DNA"/>
</dbReference>
<gene>
    <name evidence="7" type="ORF">Kalk_17275</name>
</gene>
<dbReference type="Pfam" id="PF13180">
    <property type="entry name" value="PDZ_2"/>
    <property type="match status" value="1"/>
</dbReference>
<dbReference type="AlphaFoldDB" id="A0A2K9LP03"/>
<keyword evidence="5" id="KW-0472">Membrane</keyword>
<sequence length="386" mass="40949">MKSVLRPLIGPVLYGLIIALGYIFIIERTSQPIQHEVVLIEKQITETPIQSTASISDPISYADAVSKAQPAVVNIATSKLVTEKAHPLADDPVFRRFFGLNQAPRRQRMQQSLGSGVIISPSGYILTNNHVIAQADQIKVGLADGREIDAMVVGTDPETDLALIYIDMPDLPAINLAKTENIRVGDVVLAIGNPFGVGQTVTKGIVSALGRHQSDISSFVDFIQTDAAINPGNSGGALINAYGDLIGINTAIYSNSGGSLGIGFAIPIGTATDVVKQLVQYGQVIRGWVGIEPQVLNPALAKAFNLPNIEGLLVMGIAKNGPAHQAGIRPGDIITHMNGNMIEDPRAAMEMIANMKPGAKVTIRVNRQEQSLDILVVVGARPTPQG</sequence>
<keyword evidence="2" id="KW-0645">Protease</keyword>
<keyword evidence="3" id="KW-0378">Hydrolase</keyword>
<dbReference type="SUPFAM" id="SSF50156">
    <property type="entry name" value="PDZ domain-like"/>
    <property type="match status" value="1"/>
</dbReference>
<dbReference type="GO" id="GO:0006508">
    <property type="term" value="P:proteolysis"/>
    <property type="evidence" value="ECO:0007669"/>
    <property type="project" value="UniProtKB-KW"/>
</dbReference>
<evidence type="ECO:0000313" key="8">
    <source>
        <dbReference type="Proteomes" id="UP000235116"/>
    </source>
</evidence>
<dbReference type="SMART" id="SM00228">
    <property type="entry name" value="PDZ"/>
    <property type="match status" value="1"/>
</dbReference>
<dbReference type="InterPro" id="IPR009003">
    <property type="entry name" value="Peptidase_S1_PA"/>
</dbReference>
<dbReference type="PANTHER" id="PTHR22939:SF129">
    <property type="entry name" value="SERINE PROTEASE HTRA2, MITOCHONDRIAL"/>
    <property type="match status" value="1"/>
</dbReference>
<evidence type="ECO:0000256" key="5">
    <source>
        <dbReference type="SAM" id="Phobius"/>
    </source>
</evidence>
<dbReference type="PRINTS" id="PR00834">
    <property type="entry name" value="PROTEASES2C"/>
</dbReference>
<dbReference type="SUPFAM" id="SSF50494">
    <property type="entry name" value="Trypsin-like serine proteases"/>
    <property type="match status" value="1"/>
</dbReference>